<sequence>MQEAKSSHQDLDDSTVTPLRGLSIMVASVFAIMIAIATPILGEALFALLFYGKSGRKTAKTNI</sequence>
<evidence type="ECO:0000313" key="3">
    <source>
        <dbReference type="Proteomes" id="UP000232883"/>
    </source>
</evidence>
<keyword evidence="1" id="KW-0812">Transmembrane</keyword>
<protein>
    <submittedName>
        <fullName evidence="2">Uncharacterized protein</fullName>
    </submittedName>
</protein>
<dbReference type="AlphaFoldDB" id="A0A2K8YZE0"/>
<keyword evidence="3" id="KW-1185">Reference proteome</keyword>
<gene>
    <name evidence="2" type="ORF">CWM47_14675</name>
</gene>
<evidence type="ECO:0000313" key="2">
    <source>
        <dbReference type="EMBL" id="AUD02969.1"/>
    </source>
</evidence>
<organism evidence="2 3">
    <name type="scientific">Spirosoma pollinicola</name>
    <dbReference type="NCBI Taxonomy" id="2057025"/>
    <lineage>
        <taxon>Bacteria</taxon>
        <taxon>Pseudomonadati</taxon>
        <taxon>Bacteroidota</taxon>
        <taxon>Cytophagia</taxon>
        <taxon>Cytophagales</taxon>
        <taxon>Cytophagaceae</taxon>
        <taxon>Spirosoma</taxon>
    </lineage>
</organism>
<proteinExistence type="predicted"/>
<feature type="transmembrane region" description="Helical" evidence="1">
    <location>
        <begin position="24"/>
        <end position="51"/>
    </location>
</feature>
<dbReference type="RefSeq" id="WP_100988752.1">
    <property type="nucleotide sequence ID" value="NZ_CP025096.1"/>
</dbReference>
<evidence type="ECO:0000256" key="1">
    <source>
        <dbReference type="SAM" id="Phobius"/>
    </source>
</evidence>
<dbReference type="KEGG" id="spir:CWM47_14675"/>
<dbReference type="EMBL" id="CP025096">
    <property type="protein sequence ID" value="AUD02969.1"/>
    <property type="molecule type" value="Genomic_DNA"/>
</dbReference>
<name>A0A2K8YZE0_9BACT</name>
<reference evidence="2 3" key="1">
    <citation type="submission" date="2017-11" db="EMBL/GenBank/DDBJ databases">
        <title>Taxonomic description and genome sequences of Spirosoma HA7 sp. nov., isolated from pollen microhabitat of Corylus avellana.</title>
        <authorList>
            <person name="Ambika Manirajan B."/>
            <person name="Suarez C."/>
            <person name="Ratering S."/>
            <person name="Geissler-Plaum R."/>
            <person name="Cardinale M."/>
            <person name="Sylvia S."/>
        </authorList>
    </citation>
    <scope>NUCLEOTIDE SEQUENCE [LARGE SCALE GENOMIC DNA]</scope>
    <source>
        <strain evidence="2 3">HA7</strain>
    </source>
</reference>
<keyword evidence="1" id="KW-1133">Transmembrane helix</keyword>
<keyword evidence="1" id="KW-0472">Membrane</keyword>
<accession>A0A2K8YZE0</accession>
<dbReference type="Proteomes" id="UP000232883">
    <property type="component" value="Chromosome"/>
</dbReference>